<dbReference type="Gene3D" id="2.40.40.20">
    <property type="match status" value="1"/>
</dbReference>
<dbReference type="SUPFAM" id="SSF50692">
    <property type="entry name" value="ADC-like"/>
    <property type="match status" value="1"/>
</dbReference>
<evidence type="ECO:0000313" key="3">
    <source>
        <dbReference type="Proteomes" id="UP000633943"/>
    </source>
</evidence>
<dbReference type="PANTHER" id="PTHR43742">
    <property type="entry name" value="TRIMETHYLAMINE-N-OXIDE REDUCTASE"/>
    <property type="match status" value="1"/>
</dbReference>
<evidence type="ECO:0000313" key="2">
    <source>
        <dbReference type="EMBL" id="NMG16953.1"/>
    </source>
</evidence>
<gene>
    <name evidence="2" type="ORF">GPA24_15695</name>
</gene>
<name>A0ABX1NYT7_9RHOO</name>
<dbReference type="InterPro" id="IPR009010">
    <property type="entry name" value="Asp_de-COase-like_dom_sf"/>
</dbReference>
<feature type="domain" description="Molybdopterin dinucleotide-binding" evidence="1">
    <location>
        <begin position="1"/>
        <end position="85"/>
    </location>
</feature>
<dbReference type="InterPro" id="IPR006657">
    <property type="entry name" value="MoPterin_dinucl-bd_dom"/>
</dbReference>
<sequence length="134" mass="15280">MYLTNGKEGAYFSSGYRHIEGMKKYSAEAICELNPHTASRYGLKEGEMIWIESRKGRIQQRLKISEHVHPNVILAAFGWWDTEAEDNEYDWRKYNINILSEGDGANCPATGSVQLCGIPVRVYSEEQSWGNPPH</sequence>
<dbReference type="InterPro" id="IPR050612">
    <property type="entry name" value="Prok_Mopterin_Oxidored"/>
</dbReference>
<dbReference type="RefSeq" id="WP_169203511.1">
    <property type="nucleotide sequence ID" value="NZ_CP059467.1"/>
</dbReference>
<keyword evidence="3" id="KW-1185">Reference proteome</keyword>
<reference evidence="2 3" key="1">
    <citation type="submission" date="2019-12" db="EMBL/GenBank/DDBJ databases">
        <title>Comparative genomics gives insights into the taxonomy of the Azoarcus-Aromatoleum group and reveals separate origins of nif in the plant-associated Azoarcus and non-plant-associated Aromatoleum sub-groups.</title>
        <authorList>
            <person name="Lafos M."/>
            <person name="Maluk M."/>
            <person name="Batista M."/>
            <person name="Junghare M."/>
            <person name="Carmona M."/>
            <person name="Faoro H."/>
            <person name="Cruz L.M."/>
            <person name="Battistoni F."/>
            <person name="De Souza E."/>
            <person name="Pedrosa F."/>
            <person name="Chen W.-M."/>
            <person name="Poole P.S."/>
            <person name="Dixon R.A."/>
            <person name="James E.K."/>
        </authorList>
    </citation>
    <scope>NUCLEOTIDE SEQUENCE [LARGE SCALE GENOMIC DNA]</scope>
    <source>
        <strain evidence="2 3">PbN1</strain>
    </source>
</reference>
<accession>A0ABX1NYT7</accession>
<dbReference type="EMBL" id="WTVP01000053">
    <property type="protein sequence ID" value="NMG16953.1"/>
    <property type="molecule type" value="Genomic_DNA"/>
</dbReference>
<protein>
    <recommendedName>
        <fullName evidence="1">Molybdopterin dinucleotide-binding domain-containing protein</fullName>
    </recommendedName>
</protein>
<comment type="caution">
    <text evidence="2">The sequence shown here is derived from an EMBL/GenBank/DDBJ whole genome shotgun (WGS) entry which is preliminary data.</text>
</comment>
<proteinExistence type="predicted"/>
<dbReference type="Proteomes" id="UP000633943">
    <property type="component" value="Unassembled WGS sequence"/>
</dbReference>
<evidence type="ECO:0000259" key="1">
    <source>
        <dbReference type="Pfam" id="PF01568"/>
    </source>
</evidence>
<dbReference type="Pfam" id="PF01568">
    <property type="entry name" value="Molydop_binding"/>
    <property type="match status" value="1"/>
</dbReference>
<dbReference type="PANTHER" id="PTHR43742:SF2">
    <property type="entry name" value="ASSIMILATORY NITRATE REDUCTASE CATALYTIC SUBUNIT"/>
    <property type="match status" value="1"/>
</dbReference>
<organism evidence="2 3">
    <name type="scientific">Aromatoleum bremense</name>
    <dbReference type="NCBI Taxonomy" id="76115"/>
    <lineage>
        <taxon>Bacteria</taxon>
        <taxon>Pseudomonadati</taxon>
        <taxon>Pseudomonadota</taxon>
        <taxon>Betaproteobacteria</taxon>
        <taxon>Rhodocyclales</taxon>
        <taxon>Rhodocyclaceae</taxon>
        <taxon>Aromatoleum</taxon>
    </lineage>
</organism>